<organism evidence="2 3">
    <name type="scientific">Kingdonia uniflora</name>
    <dbReference type="NCBI Taxonomy" id="39325"/>
    <lineage>
        <taxon>Eukaryota</taxon>
        <taxon>Viridiplantae</taxon>
        <taxon>Streptophyta</taxon>
        <taxon>Embryophyta</taxon>
        <taxon>Tracheophyta</taxon>
        <taxon>Spermatophyta</taxon>
        <taxon>Magnoliopsida</taxon>
        <taxon>Ranunculales</taxon>
        <taxon>Circaeasteraceae</taxon>
        <taxon>Kingdonia</taxon>
    </lineage>
</organism>
<proteinExistence type="predicted"/>
<evidence type="ECO:0000313" key="3">
    <source>
        <dbReference type="Proteomes" id="UP000541444"/>
    </source>
</evidence>
<dbReference type="Proteomes" id="UP000541444">
    <property type="component" value="Unassembled WGS sequence"/>
</dbReference>
<sequence>MPSKNKKTQQEVTCDPSQDTPKHTKQLNSEMLYTYLVLCKRELDTSKDAGSGLSKASWAKIREECNAKLSCFPDL</sequence>
<name>A0A7J7N9F2_9MAGN</name>
<comment type="caution">
    <text evidence="2">The sequence shown here is derived from an EMBL/GenBank/DDBJ whole genome shotgun (WGS) entry which is preliminary data.</text>
</comment>
<reference evidence="2 3" key="1">
    <citation type="journal article" date="2020" name="IScience">
        <title>Genome Sequencing of the Endangered Kingdonia uniflora (Circaeasteraceae, Ranunculales) Reveals Potential Mechanisms of Evolutionary Specialization.</title>
        <authorList>
            <person name="Sun Y."/>
            <person name="Deng T."/>
            <person name="Zhang A."/>
            <person name="Moore M.J."/>
            <person name="Landis J.B."/>
            <person name="Lin N."/>
            <person name="Zhang H."/>
            <person name="Zhang X."/>
            <person name="Huang J."/>
            <person name="Zhang X."/>
            <person name="Sun H."/>
            <person name="Wang H."/>
        </authorList>
    </citation>
    <scope>NUCLEOTIDE SEQUENCE [LARGE SCALE GENOMIC DNA]</scope>
    <source>
        <strain evidence="2">TB1705</strain>
        <tissue evidence="2">Leaf</tissue>
    </source>
</reference>
<feature type="region of interest" description="Disordered" evidence="1">
    <location>
        <begin position="1"/>
        <end position="25"/>
    </location>
</feature>
<dbReference type="AlphaFoldDB" id="A0A7J7N9F2"/>
<gene>
    <name evidence="2" type="ORF">GIB67_036114</name>
</gene>
<dbReference type="EMBL" id="JACGCM010000971">
    <property type="protein sequence ID" value="KAF6163654.1"/>
    <property type="molecule type" value="Genomic_DNA"/>
</dbReference>
<accession>A0A7J7N9F2</accession>
<protein>
    <submittedName>
        <fullName evidence="2">Uncharacterized protein</fullName>
    </submittedName>
</protein>
<keyword evidence="3" id="KW-1185">Reference proteome</keyword>
<evidence type="ECO:0000313" key="2">
    <source>
        <dbReference type="EMBL" id="KAF6163654.1"/>
    </source>
</evidence>
<feature type="compositionally biased region" description="Polar residues" evidence="1">
    <location>
        <begin position="10"/>
        <end position="19"/>
    </location>
</feature>
<evidence type="ECO:0000256" key="1">
    <source>
        <dbReference type="SAM" id="MobiDB-lite"/>
    </source>
</evidence>